<evidence type="ECO:0000259" key="15">
    <source>
        <dbReference type="Pfam" id="PF25771"/>
    </source>
</evidence>
<keyword evidence="9 13" id="KW-0175">Coiled coil</keyword>
<feature type="coiled-coil region" evidence="13">
    <location>
        <begin position="389"/>
        <end position="433"/>
    </location>
</feature>
<dbReference type="GO" id="GO:0006974">
    <property type="term" value="P:DNA damage response"/>
    <property type="evidence" value="ECO:0007669"/>
    <property type="project" value="UniProtKB-KW"/>
</dbReference>
<dbReference type="Pfam" id="PF25771">
    <property type="entry name" value="CC_CEP152-bind"/>
    <property type="match status" value="1"/>
</dbReference>
<keyword evidence="7" id="KW-0227">DNA damage</keyword>
<evidence type="ECO:0000256" key="5">
    <source>
        <dbReference type="ARBA" id="ARBA00022490"/>
    </source>
</evidence>
<comment type="similarity">
    <text evidence="3">Belongs to the CEP63 family.</text>
</comment>
<evidence type="ECO:0000256" key="13">
    <source>
        <dbReference type="SAM" id="Coils"/>
    </source>
</evidence>
<dbReference type="GO" id="GO:0098535">
    <property type="term" value="P:de novo centriole assembly involved in multi-ciliated epithelial cell differentiation"/>
    <property type="evidence" value="ECO:0007669"/>
    <property type="project" value="TreeGrafter"/>
</dbReference>
<evidence type="ECO:0000256" key="7">
    <source>
        <dbReference type="ARBA" id="ARBA00022763"/>
    </source>
</evidence>
<keyword evidence="8" id="KW-0498">Mitosis</keyword>
<evidence type="ECO:0000256" key="11">
    <source>
        <dbReference type="ARBA" id="ARBA00023306"/>
    </source>
</evidence>
<feature type="coiled-coil region" evidence="13">
    <location>
        <begin position="93"/>
        <end position="187"/>
    </location>
</feature>
<dbReference type="InterPro" id="IPR057656">
    <property type="entry name" value="CEP63/Deup1_CC"/>
</dbReference>
<feature type="domain" description="CEP63/Deup1 CEP152 binding coiled coil" evidence="15">
    <location>
        <begin position="456"/>
        <end position="491"/>
    </location>
</feature>
<dbReference type="GO" id="GO:0005814">
    <property type="term" value="C:centriole"/>
    <property type="evidence" value="ECO:0007669"/>
    <property type="project" value="UniProtKB-SubCell"/>
</dbReference>
<reference evidence="16" key="1">
    <citation type="submission" date="2023-09" db="UniProtKB">
        <authorList>
            <consortium name="Ensembl"/>
        </authorList>
    </citation>
    <scope>IDENTIFICATION</scope>
</reference>
<dbReference type="PANTHER" id="PTHR18875:SF7">
    <property type="entry name" value="CENTROSOMAL PROTEIN OF 63 KDA"/>
    <property type="match status" value="1"/>
</dbReference>
<evidence type="ECO:0000256" key="6">
    <source>
        <dbReference type="ARBA" id="ARBA00022618"/>
    </source>
</evidence>
<keyword evidence="11" id="KW-0131">Cell cycle</keyword>
<evidence type="ECO:0000256" key="10">
    <source>
        <dbReference type="ARBA" id="ARBA00023212"/>
    </source>
</evidence>
<name>A0A8C0C6G5_BALMU</name>
<keyword evidence="10" id="KW-0206">Cytoskeleton</keyword>
<sequence length="495" mass="58027">MEALLEGIQNRGHDGGFLTSCEAELQELMKQIDIMVAHKKSEWEGQTHALETCLDIRERELKALRSQVDMKHKEVGMLRQQVEEHEKVKQEMAMEYKLELKKLHEELGRLKRSYEKLQRKHVRDFRGNAKNHREDRSEIERLTGKIEEFRQKSLDWEKQRLTYQQQVSSLEAQRKALAEQSEIIQAQLANRKQKLESVELSSQSEIQHLSSKLERANDTICANELEIERLTMRVNDLVGTNMTIMQDQQQKEEKLRESEKLLEVLQEEKRELKAALQTQENFMHETRIQKEKLQAKLKATDTQHTVETISLESVSTTCKQLSQELMEKYEELKKMEVHNNEYRAEIKKLKEQILQAEQSYSSVLDGMKVEISQLTRELHQRDITIASTKSSSSDMEKQLKAEIQKAEEKAVEHKEILAQLESLKLENHRLSEMVMKLELGLHECPLPLSPLGSIATRFLEEEELRSHHILERLDAHIEELKRESEKTVKQFTALK</sequence>
<dbReference type="GO" id="GO:0051301">
    <property type="term" value="P:cell division"/>
    <property type="evidence" value="ECO:0007669"/>
    <property type="project" value="UniProtKB-KW"/>
</dbReference>
<dbReference type="GeneTree" id="ENSGT00940000153190"/>
<dbReference type="Ensembl" id="ENSBMST00010001609.1">
    <property type="protein sequence ID" value="ENSBMSP00010001447.1"/>
    <property type="gene ID" value="ENSBMSG00010001094.1"/>
</dbReference>
<gene>
    <name evidence="16" type="primary">CEP63</name>
</gene>
<evidence type="ECO:0000256" key="8">
    <source>
        <dbReference type="ARBA" id="ARBA00022776"/>
    </source>
</evidence>
<evidence type="ECO:0000256" key="1">
    <source>
        <dbReference type="ARBA" id="ARBA00004114"/>
    </source>
</evidence>
<evidence type="ECO:0000313" key="16">
    <source>
        <dbReference type="Ensembl" id="ENSBMSP00010001447.1"/>
    </source>
</evidence>
<dbReference type="Pfam" id="PF17045">
    <property type="entry name" value="CEP63"/>
    <property type="match status" value="1"/>
</dbReference>
<feature type="coiled-coil region" evidence="13">
    <location>
        <begin position="248"/>
        <end position="359"/>
    </location>
</feature>
<evidence type="ECO:0000256" key="4">
    <source>
        <dbReference type="ARBA" id="ARBA00021306"/>
    </source>
</evidence>
<comment type="subunit">
    <text evidence="12">Interacts with CEP152 and CDK1; these interactions recruit both ligands to centrosomes. Interacts with CDK2, CDK5RAP2, WDR62, CEP90, KIAA0753/moonraker and CCDC14. CEP63, CDK5RAP2, CEP152, WDR62 are proposed to form a stepwise assembled complex at the centrosome forming a ring near parental centrioles. Interacts with CCDC57; the interaction is required for their location to proximal end of centrioles. Interacts with FXR1; promoting its stabilization.</text>
</comment>
<comment type="subcellular location">
    <subcellularLocation>
        <location evidence="2">Cytoplasm</location>
        <location evidence="2">Cytoskeleton</location>
        <location evidence="2">Microtubule organizing center</location>
        <location evidence="2">Centrosome</location>
        <location evidence="2">Centriolar satellite</location>
    </subcellularLocation>
    <subcellularLocation>
        <location evidence="1">Cytoplasm</location>
        <location evidence="1">Cytoskeleton</location>
        <location evidence="1">Microtubule organizing center</location>
        <location evidence="1">Centrosome</location>
        <location evidence="1">Centriole</location>
    </subcellularLocation>
</comment>
<accession>A0A8C0C6G5</accession>
<evidence type="ECO:0000256" key="2">
    <source>
        <dbReference type="ARBA" id="ARBA00004607"/>
    </source>
</evidence>
<protein>
    <recommendedName>
        <fullName evidence="4">Centrosomal protein of 63 kDa</fullName>
    </recommendedName>
</protein>
<evidence type="ECO:0000256" key="3">
    <source>
        <dbReference type="ARBA" id="ARBA00007181"/>
    </source>
</evidence>
<dbReference type="GO" id="GO:0034451">
    <property type="term" value="C:centriolar satellite"/>
    <property type="evidence" value="ECO:0007669"/>
    <property type="project" value="UniProtKB-SubCell"/>
</dbReference>
<keyword evidence="5" id="KW-0963">Cytoplasm</keyword>
<proteinExistence type="inferred from homology"/>
<organism evidence="16">
    <name type="scientific">Balaenoptera musculus</name>
    <name type="common">Blue whale</name>
    <dbReference type="NCBI Taxonomy" id="9771"/>
    <lineage>
        <taxon>Eukaryota</taxon>
        <taxon>Metazoa</taxon>
        <taxon>Chordata</taxon>
        <taxon>Craniata</taxon>
        <taxon>Vertebrata</taxon>
        <taxon>Euteleostomi</taxon>
        <taxon>Mammalia</taxon>
        <taxon>Eutheria</taxon>
        <taxon>Laurasiatheria</taxon>
        <taxon>Artiodactyla</taxon>
        <taxon>Whippomorpha</taxon>
        <taxon>Cetacea</taxon>
        <taxon>Mysticeti</taxon>
        <taxon>Balaenopteridae</taxon>
        <taxon>Balaenoptera</taxon>
    </lineage>
</organism>
<evidence type="ECO:0000256" key="12">
    <source>
        <dbReference type="ARBA" id="ARBA00047022"/>
    </source>
</evidence>
<dbReference type="AlphaFoldDB" id="A0A8C0C6G5"/>
<evidence type="ECO:0000259" key="14">
    <source>
        <dbReference type="Pfam" id="PF17045"/>
    </source>
</evidence>
<keyword evidence="6" id="KW-0132">Cell division</keyword>
<dbReference type="InterPro" id="IPR031470">
    <property type="entry name" value="CEP63/Deup1_N"/>
</dbReference>
<dbReference type="PANTHER" id="PTHR18875">
    <property type="entry name" value="SARCOMA ANTIGEN NY-SAR-24/CYTOSKELETAL PROTEIN SOJO"/>
    <property type="match status" value="1"/>
</dbReference>
<feature type="domain" description="CEP63/Deup1 N-terminal" evidence="14">
    <location>
        <begin position="18"/>
        <end position="280"/>
    </location>
</feature>
<dbReference type="GO" id="GO:0007099">
    <property type="term" value="P:centriole replication"/>
    <property type="evidence" value="ECO:0007669"/>
    <property type="project" value="TreeGrafter"/>
</dbReference>
<evidence type="ECO:0000256" key="9">
    <source>
        <dbReference type="ARBA" id="ARBA00023054"/>
    </source>
</evidence>